<comment type="caution">
    <text evidence="1">The sequence shown here is derived from an EMBL/GenBank/DDBJ whole genome shotgun (WGS) entry which is preliminary data.</text>
</comment>
<keyword evidence="2" id="KW-1185">Reference proteome</keyword>
<gene>
    <name evidence="1" type="ORF">Taro_045822</name>
</gene>
<dbReference type="Proteomes" id="UP000652761">
    <property type="component" value="Unassembled WGS sequence"/>
</dbReference>
<protein>
    <submittedName>
        <fullName evidence="1">Uncharacterized protein</fullName>
    </submittedName>
</protein>
<evidence type="ECO:0000313" key="1">
    <source>
        <dbReference type="EMBL" id="MQM12902.1"/>
    </source>
</evidence>
<sequence length="315" mass="33112">MGFPSECTAWFEFAGAGTCVRTVSVVPLVVSNGLQIRGWRSKGQCHVRGERGLLLACGGGAVDDGLAGRGLPSVENGFMQVWFGARGRRWLCFRLHCVALTTGCGRADVFSGVLLRASMLVVLFEARRLSCALLLGGSLISPPCCSLSRGCTRRTPCAECCCVSTSPVGDRRHRLWSPPAGPTIVGRDPPPSLASAGPPPLPVCAVVAPPPLLAHALSLSPFSLLAGGQWWPAPSPATGGLRRRLPEASRRWGLASPPPPPVSEIGLQRGDGMGAGALRQSAARLAHYASRCPSAHYVGRWPRSPLGAMCQQIPS</sequence>
<name>A0A843WQJ1_COLES</name>
<dbReference type="AlphaFoldDB" id="A0A843WQJ1"/>
<organism evidence="1 2">
    <name type="scientific">Colocasia esculenta</name>
    <name type="common">Wild taro</name>
    <name type="synonym">Arum esculentum</name>
    <dbReference type="NCBI Taxonomy" id="4460"/>
    <lineage>
        <taxon>Eukaryota</taxon>
        <taxon>Viridiplantae</taxon>
        <taxon>Streptophyta</taxon>
        <taxon>Embryophyta</taxon>
        <taxon>Tracheophyta</taxon>
        <taxon>Spermatophyta</taxon>
        <taxon>Magnoliopsida</taxon>
        <taxon>Liliopsida</taxon>
        <taxon>Araceae</taxon>
        <taxon>Aroideae</taxon>
        <taxon>Colocasieae</taxon>
        <taxon>Colocasia</taxon>
    </lineage>
</organism>
<evidence type="ECO:0000313" key="2">
    <source>
        <dbReference type="Proteomes" id="UP000652761"/>
    </source>
</evidence>
<reference evidence="1" key="1">
    <citation type="submission" date="2017-07" db="EMBL/GenBank/DDBJ databases">
        <title>Taro Niue Genome Assembly and Annotation.</title>
        <authorList>
            <person name="Atibalentja N."/>
            <person name="Keating K."/>
            <person name="Fields C.J."/>
        </authorList>
    </citation>
    <scope>NUCLEOTIDE SEQUENCE</scope>
    <source>
        <strain evidence="1">Niue_2</strain>
        <tissue evidence="1">Leaf</tissue>
    </source>
</reference>
<accession>A0A843WQJ1</accession>
<dbReference type="EMBL" id="NMUH01005490">
    <property type="protein sequence ID" value="MQM12902.1"/>
    <property type="molecule type" value="Genomic_DNA"/>
</dbReference>
<proteinExistence type="predicted"/>